<sequence length="183" mass="20056">MSDVLPTPSTFRHDPLPHISSTTYAANDPDSATYIFQCMPIVENNAVIMEVEEEADVCAMMRSKVKAKESSNVEREKGDSAQKEGMGKPHEHTPNDSPSASSLDKCAPAYTYKSKAMNPPITKQTFSKILNVIVPSIMVSDLLAISPDIRKEAVDYARMQHIPSFCQDRVSSGLTRGSRGSGY</sequence>
<dbReference type="OrthoDB" id="2690433at2759"/>
<dbReference type="AlphaFoldDB" id="A0A0C3D0P8"/>
<dbReference type="InParanoid" id="A0A0C3D0P8"/>
<evidence type="ECO:0000313" key="2">
    <source>
        <dbReference type="EMBL" id="KIM49979.1"/>
    </source>
</evidence>
<organism evidence="2 3">
    <name type="scientific">Scleroderma citrinum Foug A</name>
    <dbReference type="NCBI Taxonomy" id="1036808"/>
    <lineage>
        <taxon>Eukaryota</taxon>
        <taxon>Fungi</taxon>
        <taxon>Dikarya</taxon>
        <taxon>Basidiomycota</taxon>
        <taxon>Agaricomycotina</taxon>
        <taxon>Agaricomycetes</taxon>
        <taxon>Agaricomycetidae</taxon>
        <taxon>Boletales</taxon>
        <taxon>Sclerodermatineae</taxon>
        <taxon>Sclerodermataceae</taxon>
        <taxon>Scleroderma</taxon>
    </lineage>
</organism>
<feature type="compositionally biased region" description="Basic and acidic residues" evidence="1">
    <location>
        <begin position="66"/>
        <end position="94"/>
    </location>
</feature>
<evidence type="ECO:0000313" key="3">
    <source>
        <dbReference type="Proteomes" id="UP000053989"/>
    </source>
</evidence>
<protein>
    <submittedName>
        <fullName evidence="2">Uncharacterized protein</fullName>
    </submittedName>
</protein>
<evidence type="ECO:0000256" key="1">
    <source>
        <dbReference type="SAM" id="MobiDB-lite"/>
    </source>
</evidence>
<accession>A0A0C3D0P8</accession>
<reference evidence="3" key="2">
    <citation type="submission" date="2015-01" db="EMBL/GenBank/DDBJ databases">
        <title>Evolutionary Origins and Diversification of the Mycorrhizal Mutualists.</title>
        <authorList>
            <consortium name="DOE Joint Genome Institute"/>
            <consortium name="Mycorrhizal Genomics Consortium"/>
            <person name="Kohler A."/>
            <person name="Kuo A."/>
            <person name="Nagy L.G."/>
            <person name="Floudas D."/>
            <person name="Copeland A."/>
            <person name="Barry K.W."/>
            <person name="Cichocki N."/>
            <person name="Veneault-Fourrey C."/>
            <person name="LaButti K."/>
            <person name="Lindquist E.A."/>
            <person name="Lipzen A."/>
            <person name="Lundell T."/>
            <person name="Morin E."/>
            <person name="Murat C."/>
            <person name="Riley R."/>
            <person name="Ohm R."/>
            <person name="Sun H."/>
            <person name="Tunlid A."/>
            <person name="Henrissat B."/>
            <person name="Grigoriev I.V."/>
            <person name="Hibbett D.S."/>
            <person name="Martin F."/>
        </authorList>
    </citation>
    <scope>NUCLEOTIDE SEQUENCE [LARGE SCALE GENOMIC DNA]</scope>
    <source>
        <strain evidence="3">Foug A</strain>
    </source>
</reference>
<dbReference type="EMBL" id="KN822893">
    <property type="protein sequence ID" value="KIM49979.1"/>
    <property type="molecule type" value="Genomic_DNA"/>
</dbReference>
<reference evidence="2 3" key="1">
    <citation type="submission" date="2014-04" db="EMBL/GenBank/DDBJ databases">
        <authorList>
            <consortium name="DOE Joint Genome Institute"/>
            <person name="Kuo A."/>
            <person name="Kohler A."/>
            <person name="Nagy L.G."/>
            <person name="Floudas D."/>
            <person name="Copeland A."/>
            <person name="Barry K.W."/>
            <person name="Cichocki N."/>
            <person name="Veneault-Fourrey C."/>
            <person name="LaButti K."/>
            <person name="Lindquist E.A."/>
            <person name="Lipzen A."/>
            <person name="Lundell T."/>
            <person name="Morin E."/>
            <person name="Murat C."/>
            <person name="Sun H."/>
            <person name="Tunlid A."/>
            <person name="Henrissat B."/>
            <person name="Grigoriev I.V."/>
            <person name="Hibbett D.S."/>
            <person name="Martin F."/>
            <person name="Nordberg H.P."/>
            <person name="Cantor M.N."/>
            <person name="Hua S.X."/>
        </authorList>
    </citation>
    <scope>NUCLEOTIDE SEQUENCE [LARGE SCALE GENOMIC DNA]</scope>
    <source>
        <strain evidence="2 3">Foug A</strain>
    </source>
</reference>
<dbReference type="Proteomes" id="UP000053989">
    <property type="component" value="Unassembled WGS sequence"/>
</dbReference>
<keyword evidence="3" id="KW-1185">Reference proteome</keyword>
<gene>
    <name evidence="2" type="ORF">SCLCIDRAFT_34838</name>
</gene>
<feature type="region of interest" description="Disordered" evidence="1">
    <location>
        <begin position="65"/>
        <end position="103"/>
    </location>
</feature>
<name>A0A0C3D0P8_9AGAM</name>
<proteinExistence type="predicted"/>
<dbReference type="HOGENOM" id="CLU_1475981_0_0_1"/>